<keyword evidence="8 10" id="KW-0472">Membrane</keyword>
<dbReference type="InterPro" id="IPR050173">
    <property type="entry name" value="ABC_transporter_C-like"/>
</dbReference>
<dbReference type="Pfam" id="PF00005">
    <property type="entry name" value="ABC_tran"/>
    <property type="match status" value="2"/>
</dbReference>
<dbReference type="FunFam" id="3.40.50.300:FF:000565">
    <property type="entry name" value="ABC bile acid transporter"/>
    <property type="match status" value="1"/>
</dbReference>
<feature type="domain" description="ABC transmembrane type-1" evidence="12">
    <location>
        <begin position="1067"/>
        <end position="1303"/>
    </location>
</feature>
<proteinExistence type="predicted"/>
<evidence type="ECO:0000256" key="8">
    <source>
        <dbReference type="ARBA" id="ARBA00023136"/>
    </source>
</evidence>
<dbReference type="InterPro" id="IPR003439">
    <property type="entry name" value="ABC_transporter-like_ATP-bd"/>
</dbReference>
<dbReference type="Proteomes" id="UP001211065">
    <property type="component" value="Unassembled WGS sequence"/>
</dbReference>
<keyword evidence="4" id="KW-0677">Repeat</keyword>
<feature type="transmembrane region" description="Helical" evidence="10">
    <location>
        <begin position="960"/>
        <end position="985"/>
    </location>
</feature>
<dbReference type="PROSITE" id="PS50929">
    <property type="entry name" value="ABC_TM1F"/>
    <property type="match status" value="2"/>
</dbReference>
<evidence type="ECO:0000259" key="12">
    <source>
        <dbReference type="PROSITE" id="PS50929"/>
    </source>
</evidence>
<dbReference type="EMBL" id="JADGJW010000001">
    <property type="protein sequence ID" value="KAJ3228472.1"/>
    <property type="molecule type" value="Genomic_DNA"/>
</dbReference>
<reference evidence="13" key="1">
    <citation type="submission" date="2020-05" db="EMBL/GenBank/DDBJ databases">
        <title>Phylogenomic resolution of chytrid fungi.</title>
        <authorList>
            <person name="Stajich J.E."/>
            <person name="Amses K."/>
            <person name="Simmons R."/>
            <person name="Seto K."/>
            <person name="Myers J."/>
            <person name="Bonds A."/>
            <person name="Quandt C.A."/>
            <person name="Barry K."/>
            <person name="Liu P."/>
            <person name="Grigoriev I."/>
            <person name="Longcore J.E."/>
            <person name="James T.Y."/>
        </authorList>
    </citation>
    <scope>NUCLEOTIDE SEQUENCE</scope>
    <source>
        <strain evidence="13">JEL0476</strain>
    </source>
</reference>
<dbReference type="GO" id="GO:0140359">
    <property type="term" value="F:ABC-type transporter activity"/>
    <property type="evidence" value="ECO:0007669"/>
    <property type="project" value="InterPro"/>
</dbReference>
<dbReference type="Pfam" id="PF00664">
    <property type="entry name" value="ABC_membrane"/>
    <property type="match status" value="2"/>
</dbReference>
<keyword evidence="7 10" id="KW-1133">Transmembrane helix</keyword>
<feature type="transmembrane region" description="Helical" evidence="10">
    <location>
        <begin position="449"/>
        <end position="467"/>
    </location>
</feature>
<accession>A0AAD5UBS7</accession>
<dbReference type="InterPro" id="IPR011527">
    <property type="entry name" value="ABC1_TM_dom"/>
</dbReference>
<evidence type="ECO:0000256" key="6">
    <source>
        <dbReference type="ARBA" id="ARBA00022840"/>
    </source>
</evidence>
<feature type="domain" description="ABC transporter" evidence="11">
    <location>
        <begin position="1340"/>
        <end position="1604"/>
    </location>
</feature>
<evidence type="ECO:0000259" key="11">
    <source>
        <dbReference type="PROSITE" id="PS50893"/>
    </source>
</evidence>
<evidence type="ECO:0000256" key="4">
    <source>
        <dbReference type="ARBA" id="ARBA00022737"/>
    </source>
</evidence>
<dbReference type="SUPFAM" id="SSF52540">
    <property type="entry name" value="P-loop containing nucleoside triphosphate hydrolases"/>
    <property type="match status" value="2"/>
</dbReference>
<comment type="subcellular location">
    <subcellularLocation>
        <location evidence="1">Membrane</location>
        <topology evidence="1">Multi-pass membrane protein</topology>
    </subcellularLocation>
</comment>
<evidence type="ECO:0000313" key="13">
    <source>
        <dbReference type="EMBL" id="KAJ3228472.1"/>
    </source>
</evidence>
<gene>
    <name evidence="13" type="ORF">HK099_000027</name>
</gene>
<feature type="transmembrane region" description="Helical" evidence="10">
    <location>
        <begin position="1248"/>
        <end position="1269"/>
    </location>
</feature>
<feature type="domain" description="ABC transporter" evidence="11">
    <location>
        <begin position="647"/>
        <end position="897"/>
    </location>
</feature>
<dbReference type="GO" id="GO:0005524">
    <property type="term" value="F:ATP binding"/>
    <property type="evidence" value="ECO:0007669"/>
    <property type="project" value="UniProtKB-KW"/>
</dbReference>
<dbReference type="PROSITE" id="PS50893">
    <property type="entry name" value="ABC_TRANSPORTER_2"/>
    <property type="match status" value="2"/>
</dbReference>
<feature type="transmembrane region" description="Helical" evidence="10">
    <location>
        <begin position="549"/>
        <end position="577"/>
    </location>
</feature>
<dbReference type="PROSITE" id="PS00211">
    <property type="entry name" value="ABC_TRANSPORTER_1"/>
    <property type="match status" value="2"/>
</dbReference>
<organism evidence="13 14">
    <name type="scientific">Clydaea vesicula</name>
    <dbReference type="NCBI Taxonomy" id="447962"/>
    <lineage>
        <taxon>Eukaryota</taxon>
        <taxon>Fungi</taxon>
        <taxon>Fungi incertae sedis</taxon>
        <taxon>Chytridiomycota</taxon>
        <taxon>Chytridiomycota incertae sedis</taxon>
        <taxon>Chytridiomycetes</taxon>
        <taxon>Lobulomycetales</taxon>
        <taxon>Lobulomycetaceae</taxon>
        <taxon>Clydaea</taxon>
    </lineage>
</organism>
<keyword evidence="14" id="KW-1185">Reference proteome</keyword>
<feature type="transmembrane region" description="Helical" evidence="10">
    <location>
        <begin position="152"/>
        <end position="170"/>
    </location>
</feature>
<dbReference type="SUPFAM" id="SSF90123">
    <property type="entry name" value="ABC transporter transmembrane region"/>
    <property type="match status" value="2"/>
</dbReference>
<name>A0AAD5UBS7_9FUNG</name>
<evidence type="ECO:0000256" key="5">
    <source>
        <dbReference type="ARBA" id="ARBA00022741"/>
    </source>
</evidence>
<dbReference type="Gene3D" id="1.20.1560.10">
    <property type="entry name" value="ABC transporter type 1, transmembrane domain"/>
    <property type="match status" value="2"/>
</dbReference>
<feature type="transmembrane region" description="Helical" evidence="10">
    <location>
        <begin position="176"/>
        <end position="194"/>
    </location>
</feature>
<evidence type="ECO:0000256" key="10">
    <source>
        <dbReference type="SAM" id="Phobius"/>
    </source>
</evidence>
<feature type="transmembrane region" description="Helical" evidence="10">
    <location>
        <begin position="121"/>
        <end position="140"/>
    </location>
</feature>
<dbReference type="PANTHER" id="PTHR24223:SF353">
    <property type="entry name" value="ABC TRANSPORTER ATP-BINDING PROTEIN_PERMEASE VMR1-RELATED"/>
    <property type="match status" value="1"/>
</dbReference>
<evidence type="ECO:0000256" key="7">
    <source>
        <dbReference type="ARBA" id="ARBA00022989"/>
    </source>
</evidence>
<dbReference type="GO" id="GO:0016020">
    <property type="term" value="C:membrane"/>
    <property type="evidence" value="ECO:0007669"/>
    <property type="project" value="UniProtKB-SubCell"/>
</dbReference>
<sequence length="1628" mass="181988">MNSDWLCDHQPFQIWDGNLVNPCFEKVILNSALPASILLLSVLISLLCSSRNSYHRSRGYTPIASSSLNNEVRESPEHIESKKKNIFRLSLLSTVLLVAQLTLSIISYHKGTAKKLGNSDLIYYVSCICLWAFPLIISTLSTIGVLHKPTIVHFYPNFIFALLAQLFILRHLNDKAFAVAQIVISFLLIASELGQRFLDSYVEPLPADGDMTNRPLCLEENASLFSRAFFFWLTPMLRIGDRRPLEEADLWELSEIDRSKHVINRFHESKKISNSIYIRLLYVVWKPLSVQMCCGVITAVLSFAGPYFLNKIVSWIEKPDDSLFGPWGLLISLFSCSVLKAINDGQMFFLGRRVGLRLRSILVGEIYSKALRRAMTAGAAIATEEVMEENPDAELTADDVKEEEKEKLLKEKVASEEPVKQQASQGKIVTLMSTDTENLRTFFSYLHDALIRLPLSVIISFVALYLLMGWSAFIGLGVLIVLAPLTAYVSKIANDIQTDLMEATDNRVNITNEVLQGIRIIKYFSWEPQFNERINKLREIELRKFVHNWLIWATFGLLSYGSGILVSISTFATFTLIQGERLSPSVAFTALSLLHRLSRELGFIPMEFTHILQMKVSMDRIRDYLAEVELEKYQGDIVRNEEELDTIGFKNAKFIYHGSVIDPALDTNTFQLQSLDVEFPIGKLSVICGATGAGKTSLILALLGELNRVNGECFLPDPRLHAFNNPDAETGLIPRSTSYVAQTAWMLNATVRDNILFGRPFNAKRYFEVIEACALTRDLETLDAGDMTEIGEKGVNVSGGQKQRISLARAAYSPSSIILLDDPLSAVDAPTARHLLYKCIKGPIMAGRTVILVSHAVGLVLPKSDFAVVIKNGTISDKGTPAELAEGDALMGILSEDVLARGSDAILEDLDTNSKEVNDLYEEKEPHTLEEKSKEIERKAQGKLVQDEEKASGSVQLGVYWSYFSAAGGIKFLIVFVLSYILMFGSDVNLAWWLKLWTDSAKKVGKDTVAATPALFVMPNTNQLSKSLFFSSLMSLPSNAVSSLSSNSSKLPASESDYADTVYYLKYYALFGFVVMLCQNINMVVQLYSGIKAARNLHKKLLETVLGAPMRFFETTPIGRVLNRFSRDIRGCDMEVMGALGFFCQTFFQIINIVIIVSFASPVFLLFVIPTLTLYRYVARSYLNTSRELKRLESVSRSPIFSQFSETLTGASTIRAYGHESRFMKLAESRVDENHRAFFYLWVSNRWLCLRTDIISACVVFASGFAIFYGNIGAGAAGLTLTYSLEFTEALLWVVRMHADMEMNMNSVERIQEYSCIEQEPPAIIENQRPPSNWPSAGEVEVKDLVIRYAPELPAVLKKISFSTKKFEKIGVVGRTGAGKSTLSLAFFRILPLSEGSITIDGIDISNIGLRDLRSRLTIIPQDPVLFSGTLRSNLDPIEEHDDAAIWAALRSVKFLESLQDNKDESQTLNDEVSVTEDNASIKSGSSRKSTTQISLDAQVTENGNNFSQGQRQLLCLARAILKRTKLIILDEATASVDNNTDTRIQETIREEFRESTLLCIAHRLRTVIDYDRILVLDRGEIAEFGTPHELIERGANGIFRSMCEESGEFTELCDLAKAKHQSLLASI</sequence>
<dbReference type="InterPro" id="IPR017871">
    <property type="entry name" value="ABC_transporter-like_CS"/>
</dbReference>
<dbReference type="CDD" id="cd18604">
    <property type="entry name" value="ABC_6TM_VMR1_D2_like"/>
    <property type="match status" value="1"/>
</dbReference>
<dbReference type="InterPro" id="IPR003593">
    <property type="entry name" value="AAA+_ATPase"/>
</dbReference>
<dbReference type="InterPro" id="IPR027417">
    <property type="entry name" value="P-loop_NTPase"/>
</dbReference>
<evidence type="ECO:0000313" key="14">
    <source>
        <dbReference type="Proteomes" id="UP001211065"/>
    </source>
</evidence>
<evidence type="ECO:0000256" key="2">
    <source>
        <dbReference type="ARBA" id="ARBA00022448"/>
    </source>
</evidence>
<evidence type="ECO:0000256" key="1">
    <source>
        <dbReference type="ARBA" id="ARBA00004141"/>
    </source>
</evidence>
<feature type="transmembrane region" description="Helical" evidence="10">
    <location>
        <begin position="27"/>
        <end position="48"/>
    </location>
</feature>
<keyword evidence="6" id="KW-0067">ATP-binding</keyword>
<protein>
    <submittedName>
        <fullName evidence="13">Uncharacterized protein</fullName>
    </submittedName>
</protein>
<evidence type="ECO:0000256" key="9">
    <source>
        <dbReference type="SAM" id="MobiDB-lite"/>
    </source>
</evidence>
<feature type="compositionally biased region" description="Polar residues" evidence="9">
    <location>
        <begin position="1467"/>
        <end position="1488"/>
    </location>
</feature>
<feature type="region of interest" description="Disordered" evidence="9">
    <location>
        <begin position="1466"/>
        <end position="1488"/>
    </location>
</feature>
<dbReference type="CDD" id="cd03244">
    <property type="entry name" value="ABCC_MRP_domain2"/>
    <property type="match status" value="1"/>
</dbReference>
<keyword evidence="5" id="KW-0547">Nucleotide-binding</keyword>
<keyword evidence="3 10" id="KW-0812">Transmembrane</keyword>
<keyword evidence="2" id="KW-0813">Transport</keyword>
<dbReference type="SMART" id="SM00382">
    <property type="entry name" value="AAA"/>
    <property type="match status" value="2"/>
</dbReference>
<feature type="transmembrane region" description="Helical" evidence="10">
    <location>
        <begin position="324"/>
        <end position="343"/>
    </location>
</feature>
<dbReference type="GO" id="GO:0016887">
    <property type="term" value="F:ATP hydrolysis activity"/>
    <property type="evidence" value="ECO:0007669"/>
    <property type="project" value="InterPro"/>
</dbReference>
<dbReference type="CDD" id="cd18596">
    <property type="entry name" value="ABC_6TM_VMR1_D1_like"/>
    <property type="match status" value="1"/>
</dbReference>
<comment type="caution">
    <text evidence="13">The sequence shown here is derived from an EMBL/GenBank/DDBJ whole genome shotgun (WGS) entry which is preliminary data.</text>
</comment>
<dbReference type="CDD" id="cd03250">
    <property type="entry name" value="ABCC_MRP_domain1"/>
    <property type="match status" value="1"/>
</dbReference>
<feature type="transmembrane region" description="Helical" evidence="10">
    <location>
        <begin position="280"/>
        <end position="304"/>
    </location>
</feature>
<dbReference type="Gene3D" id="3.40.50.300">
    <property type="entry name" value="P-loop containing nucleotide triphosphate hydrolases"/>
    <property type="match status" value="2"/>
</dbReference>
<feature type="transmembrane region" description="Helical" evidence="10">
    <location>
        <begin position="1067"/>
        <end position="1091"/>
    </location>
</feature>
<evidence type="ECO:0000256" key="3">
    <source>
        <dbReference type="ARBA" id="ARBA00022692"/>
    </source>
</evidence>
<feature type="domain" description="ABC transmembrane type-1" evidence="12">
    <location>
        <begin position="292"/>
        <end position="613"/>
    </location>
</feature>
<dbReference type="InterPro" id="IPR036640">
    <property type="entry name" value="ABC1_TM_sf"/>
</dbReference>
<dbReference type="PANTHER" id="PTHR24223">
    <property type="entry name" value="ATP-BINDING CASSETTE SUB-FAMILY C"/>
    <property type="match status" value="1"/>
</dbReference>
<feature type="transmembrane region" description="Helical" evidence="10">
    <location>
        <begin position="473"/>
        <end position="490"/>
    </location>
</feature>
<feature type="transmembrane region" description="Helical" evidence="10">
    <location>
        <begin position="89"/>
        <end position="109"/>
    </location>
</feature>